<reference evidence="3 4" key="1">
    <citation type="journal article" date="2019" name="Nat. Microbiol.">
        <title>Mediterranean grassland soil C-N compound turnover is dependent on rainfall and depth, and is mediated by genomically divergent microorganisms.</title>
        <authorList>
            <person name="Diamond S."/>
            <person name="Andeer P.F."/>
            <person name="Li Z."/>
            <person name="Crits-Christoph A."/>
            <person name="Burstein D."/>
            <person name="Anantharaman K."/>
            <person name="Lane K.R."/>
            <person name="Thomas B.C."/>
            <person name="Pan C."/>
            <person name="Northen T.R."/>
            <person name="Banfield J.F."/>
        </authorList>
    </citation>
    <scope>NUCLEOTIDE SEQUENCE [LARGE SCALE GENOMIC DNA]</scope>
    <source>
        <strain evidence="3">WS_2</strain>
    </source>
</reference>
<name>A0A538T911_UNCEI</name>
<gene>
    <name evidence="3" type="ORF">E6K72_00975</name>
</gene>
<dbReference type="InterPro" id="IPR005358">
    <property type="entry name" value="Puta_zinc/iron-chelating_dom"/>
</dbReference>
<comment type="caution">
    <text evidence="3">The sequence shown here is derived from an EMBL/GenBank/DDBJ whole genome shotgun (WGS) entry which is preliminary data.</text>
</comment>
<protein>
    <submittedName>
        <fullName evidence="3">YkgJ family cysteine cluster protein</fullName>
    </submittedName>
</protein>
<dbReference type="Pfam" id="PF03692">
    <property type="entry name" value="CxxCxxCC"/>
    <property type="match status" value="1"/>
</dbReference>
<evidence type="ECO:0000256" key="2">
    <source>
        <dbReference type="SAM" id="MobiDB-lite"/>
    </source>
</evidence>
<feature type="coiled-coil region" evidence="1">
    <location>
        <begin position="101"/>
        <end position="174"/>
    </location>
</feature>
<accession>A0A538T911</accession>
<dbReference type="Proteomes" id="UP000317716">
    <property type="component" value="Unassembled WGS sequence"/>
</dbReference>
<keyword evidence="1" id="KW-0175">Coiled coil</keyword>
<proteinExistence type="predicted"/>
<feature type="region of interest" description="Disordered" evidence="2">
    <location>
        <begin position="196"/>
        <end position="226"/>
    </location>
</feature>
<evidence type="ECO:0000313" key="3">
    <source>
        <dbReference type="EMBL" id="TMQ60121.1"/>
    </source>
</evidence>
<sequence>MSASQAAMTASLTDTLCTRCGLCCDGTLLADVELAGHREIVALEALGLEVEEDDGADRALLPLPCRALRGTRCNIYAHRPDCCRTFECRLLQEVGRGRVSIERAQETIADARRRIAHIRGLVAALGGRSAHLPLKERCLEALARSEELHDDLKSRRTREELEAAMTSLDRLIRRAFLGAPYDRRTRALRPLDRMSRLIQIAPPRPSEPRSSRSRSRPAPRSCRASW</sequence>
<dbReference type="AlphaFoldDB" id="A0A538T911"/>
<organism evidence="3 4">
    <name type="scientific">Eiseniibacteriota bacterium</name>
    <dbReference type="NCBI Taxonomy" id="2212470"/>
    <lineage>
        <taxon>Bacteria</taxon>
        <taxon>Candidatus Eiseniibacteriota</taxon>
    </lineage>
</organism>
<dbReference type="EMBL" id="VBOS01000030">
    <property type="protein sequence ID" value="TMQ60121.1"/>
    <property type="molecule type" value="Genomic_DNA"/>
</dbReference>
<evidence type="ECO:0000256" key="1">
    <source>
        <dbReference type="SAM" id="Coils"/>
    </source>
</evidence>
<evidence type="ECO:0000313" key="4">
    <source>
        <dbReference type="Proteomes" id="UP000317716"/>
    </source>
</evidence>